<accession>A0A0K2VLF3</accession>
<name>A0A0K2VLF3_LEPSM</name>
<dbReference type="AlphaFoldDB" id="A0A0K2VLF3"/>
<evidence type="ECO:0000313" key="1">
    <source>
        <dbReference type="EMBL" id="CDW50821.1"/>
    </source>
</evidence>
<protein>
    <submittedName>
        <fullName evidence="1">Uncharacterized protein</fullName>
    </submittedName>
</protein>
<feature type="non-terminal residue" evidence="1">
    <location>
        <position position="1"/>
    </location>
</feature>
<proteinExistence type="predicted"/>
<sequence>FFYCGSFVLDPRTNFLEQSPFLQSVCQQVARHSCVRGKPQVFLQSHSDCPLIPIELVGEAIHGFCGVLLDLHFQVPQKLRILERYFPSFFVFGVLQNLWYLNFGIQNV</sequence>
<reference evidence="1" key="1">
    <citation type="submission" date="2014-05" db="EMBL/GenBank/DDBJ databases">
        <authorList>
            <person name="Chronopoulou M."/>
        </authorList>
    </citation>
    <scope>NUCLEOTIDE SEQUENCE</scope>
    <source>
        <tissue evidence="1">Whole organism</tissue>
    </source>
</reference>
<organism evidence="1">
    <name type="scientific">Lepeophtheirus salmonis</name>
    <name type="common">Salmon louse</name>
    <name type="synonym">Caligus salmonis</name>
    <dbReference type="NCBI Taxonomy" id="72036"/>
    <lineage>
        <taxon>Eukaryota</taxon>
        <taxon>Metazoa</taxon>
        <taxon>Ecdysozoa</taxon>
        <taxon>Arthropoda</taxon>
        <taxon>Crustacea</taxon>
        <taxon>Multicrustacea</taxon>
        <taxon>Hexanauplia</taxon>
        <taxon>Copepoda</taxon>
        <taxon>Siphonostomatoida</taxon>
        <taxon>Caligidae</taxon>
        <taxon>Lepeophtheirus</taxon>
    </lineage>
</organism>
<dbReference type="EMBL" id="HACA01033460">
    <property type="protein sequence ID" value="CDW50821.1"/>
    <property type="molecule type" value="Transcribed_RNA"/>
</dbReference>